<dbReference type="SUPFAM" id="SSF52047">
    <property type="entry name" value="RNI-like"/>
    <property type="match status" value="1"/>
</dbReference>
<comment type="similarity">
    <text evidence="1">Belongs to the zyg-11 family.</text>
</comment>
<evidence type="ECO:0000256" key="3">
    <source>
        <dbReference type="ARBA" id="ARBA00022737"/>
    </source>
</evidence>
<evidence type="ECO:0000256" key="5">
    <source>
        <dbReference type="ARBA" id="ARBA00067612"/>
    </source>
</evidence>
<name>A0A9D4FI29_DREPO</name>
<gene>
    <name evidence="9" type="ORF">DPMN_151945</name>
</gene>
<dbReference type="Gene3D" id="3.80.10.10">
    <property type="entry name" value="Ribonuclease Inhibitor"/>
    <property type="match status" value="1"/>
</dbReference>
<evidence type="ECO:0000256" key="1">
    <source>
        <dbReference type="ARBA" id="ARBA00009420"/>
    </source>
</evidence>
<evidence type="ECO:0000256" key="2">
    <source>
        <dbReference type="ARBA" id="ARBA00022614"/>
    </source>
</evidence>
<feature type="domain" description="Zer-1-like leucine-rich repeats region" evidence="8">
    <location>
        <begin position="216"/>
        <end position="366"/>
    </location>
</feature>
<protein>
    <recommendedName>
        <fullName evidence="5">Protein zer-1 homolog</fullName>
    </recommendedName>
    <alternativeName>
        <fullName evidence="6">Zyg-11 homolog B-like protein</fullName>
    </alternativeName>
</protein>
<dbReference type="InterPro" id="IPR011989">
    <property type="entry name" value="ARM-like"/>
</dbReference>
<dbReference type="EMBL" id="JAIWYP010000007">
    <property type="protein sequence ID" value="KAH3798346.1"/>
    <property type="molecule type" value="Genomic_DNA"/>
</dbReference>
<dbReference type="Pfam" id="PF22964">
    <property type="entry name" value="ZER1-like_2nd"/>
    <property type="match status" value="1"/>
</dbReference>
<keyword evidence="2" id="KW-0433">Leucine-rich repeat</keyword>
<dbReference type="InterPro" id="IPR032675">
    <property type="entry name" value="LRR_dom_sf"/>
</dbReference>
<keyword evidence="10" id="KW-1185">Reference proteome</keyword>
<dbReference type="OrthoDB" id="5783533at2759"/>
<sequence length="800" mass="91970">MARLVHSSSDEVDPWPVNKPSSLEDLCIDFLVGNIFTFLNKTDESYCLKPGINFPQGLSDKILIKLAKYSKHLENPKDNVFGIFNNRATTSLTELPLRYTAVNNQQLKFLCLHPVRRVDISYCSEINSQFLDAINQTSKTLQYLQIGGNDIIARLDFILNESRQVEDQTNASGDHDERLQNMTLNLPHLRHLCLREFQGFKPIDDMPMESVRILERVIQPLRSLTHLDLYLCGWGLGQRFLIKLGNLDLPNLVSLTLCDTLNGCEPALDNLMKLRTLRHLDISQAEDTNWYLPVQYRNPTERIANLLAALPFLRSLDISGTNLAGDLPWEPVSHRLEPKKSEEPEEPCGLPGNDGRTFEFLGLLNCPGDPCRRKKLPAVKVTGDGSEEQIILSLNVYRDKPTLLTRAFNALFNKFRFETVKAHCAALEAIVEGMERNKHDKHVQISGSASLFYIVKGSRKPFITHVQKRRVIYCLLDAMERHITELTMMRNGCLTLCHFNIPDEVLHCYNRLVRVLIQMLKHEHNDDFLLRIGIFLLNSLACQVESEQKKVLGDLEIVEVMCKIIQNKLKNKVCDEILEVCWSTLWNVTDETESNCTRFMNQQGMYLFLDCFNEFSDKEELLRNMMGLMGNIAEVQKLRQNLMNEEYVTVFTNFLESKKDGIEVSYNAAGVLSHLLSDGEEAWRVEIPSRDEVILRIVQAIQRWPLESQRNINYRSFGPILNLVRCFRSHASQYWAVWALCNLTKVYPDKYIKLLKEEGGLEILEKVTRDPRPITAIKELARQVIDRVQMPVEASEEMNE</sequence>
<dbReference type="GO" id="GO:0031462">
    <property type="term" value="C:Cul2-RING ubiquitin ligase complex"/>
    <property type="evidence" value="ECO:0007669"/>
    <property type="project" value="TreeGrafter"/>
</dbReference>
<reference evidence="9" key="2">
    <citation type="submission" date="2020-11" db="EMBL/GenBank/DDBJ databases">
        <authorList>
            <person name="McCartney M.A."/>
            <person name="Auch B."/>
            <person name="Kono T."/>
            <person name="Mallez S."/>
            <person name="Becker A."/>
            <person name="Gohl D.M."/>
            <person name="Silverstein K.A.T."/>
            <person name="Koren S."/>
            <person name="Bechman K.B."/>
            <person name="Herman A."/>
            <person name="Abrahante J.E."/>
            <person name="Garbe J."/>
        </authorList>
    </citation>
    <scope>NUCLEOTIDE SEQUENCE</scope>
    <source>
        <strain evidence="9">Duluth1</strain>
        <tissue evidence="9">Whole animal</tissue>
    </source>
</reference>
<organism evidence="9 10">
    <name type="scientific">Dreissena polymorpha</name>
    <name type="common">Zebra mussel</name>
    <name type="synonym">Mytilus polymorpha</name>
    <dbReference type="NCBI Taxonomy" id="45954"/>
    <lineage>
        <taxon>Eukaryota</taxon>
        <taxon>Metazoa</taxon>
        <taxon>Spiralia</taxon>
        <taxon>Lophotrochozoa</taxon>
        <taxon>Mollusca</taxon>
        <taxon>Bivalvia</taxon>
        <taxon>Autobranchia</taxon>
        <taxon>Heteroconchia</taxon>
        <taxon>Euheterodonta</taxon>
        <taxon>Imparidentia</taxon>
        <taxon>Neoheterodontei</taxon>
        <taxon>Myida</taxon>
        <taxon>Dreissenoidea</taxon>
        <taxon>Dreissenidae</taxon>
        <taxon>Dreissena</taxon>
    </lineage>
</organism>
<reference evidence="9" key="1">
    <citation type="journal article" date="2019" name="bioRxiv">
        <title>The Genome of the Zebra Mussel, Dreissena polymorpha: A Resource for Invasive Species Research.</title>
        <authorList>
            <person name="McCartney M.A."/>
            <person name="Auch B."/>
            <person name="Kono T."/>
            <person name="Mallez S."/>
            <person name="Zhang Y."/>
            <person name="Obille A."/>
            <person name="Becker A."/>
            <person name="Abrahante J.E."/>
            <person name="Garbe J."/>
            <person name="Badalamenti J.P."/>
            <person name="Herman A."/>
            <person name="Mangelson H."/>
            <person name="Liachko I."/>
            <person name="Sullivan S."/>
            <person name="Sone E.D."/>
            <person name="Koren S."/>
            <person name="Silverstein K.A.T."/>
            <person name="Beckman K.B."/>
            <person name="Gohl D.M."/>
        </authorList>
    </citation>
    <scope>NUCLEOTIDE SEQUENCE</scope>
    <source>
        <strain evidence="9">Duluth1</strain>
        <tissue evidence="9">Whole animal</tissue>
    </source>
</reference>
<dbReference type="InterPro" id="IPR051341">
    <property type="entry name" value="Zyg-11_UBL_adapter"/>
</dbReference>
<dbReference type="Pfam" id="PF25013">
    <property type="entry name" value="LRR_Zer-1"/>
    <property type="match status" value="1"/>
</dbReference>
<evidence type="ECO:0000259" key="8">
    <source>
        <dbReference type="Pfam" id="PF25013"/>
    </source>
</evidence>
<proteinExistence type="inferred from homology"/>
<dbReference type="Proteomes" id="UP000828390">
    <property type="component" value="Unassembled WGS sequence"/>
</dbReference>
<dbReference type="InterPro" id="IPR016024">
    <property type="entry name" value="ARM-type_fold"/>
</dbReference>
<dbReference type="InterPro" id="IPR055142">
    <property type="entry name" value="ZER1-like_C"/>
</dbReference>
<evidence type="ECO:0000256" key="6">
    <source>
        <dbReference type="ARBA" id="ARBA00081214"/>
    </source>
</evidence>
<accession>A0A9D4FI29</accession>
<dbReference type="AlphaFoldDB" id="A0A9D4FI29"/>
<dbReference type="InterPro" id="IPR056845">
    <property type="entry name" value="LRR_Zer-1"/>
</dbReference>
<evidence type="ECO:0000256" key="4">
    <source>
        <dbReference type="ARBA" id="ARBA00022786"/>
    </source>
</evidence>
<dbReference type="SUPFAM" id="SSF48371">
    <property type="entry name" value="ARM repeat"/>
    <property type="match status" value="1"/>
</dbReference>
<evidence type="ECO:0000259" key="7">
    <source>
        <dbReference type="Pfam" id="PF22964"/>
    </source>
</evidence>
<comment type="caution">
    <text evidence="9">The sequence shown here is derived from an EMBL/GenBank/DDBJ whole genome shotgun (WGS) entry which is preliminary data.</text>
</comment>
<evidence type="ECO:0000313" key="9">
    <source>
        <dbReference type="EMBL" id="KAH3798346.1"/>
    </source>
</evidence>
<dbReference type="FunFam" id="1.25.10.10:FF:000111">
    <property type="entry name" value="Protein zer-1 homolog"/>
    <property type="match status" value="1"/>
</dbReference>
<feature type="domain" description="Protein zer-1 homolog-like C-terminal" evidence="7">
    <location>
        <begin position="433"/>
        <end position="789"/>
    </location>
</feature>
<dbReference type="PANTHER" id="PTHR12904">
    <property type="match status" value="1"/>
</dbReference>
<evidence type="ECO:0000313" key="10">
    <source>
        <dbReference type="Proteomes" id="UP000828390"/>
    </source>
</evidence>
<dbReference type="PANTHER" id="PTHR12904:SF23">
    <property type="entry name" value="PROTEIN ZER-1 HOMOLOG"/>
    <property type="match status" value="1"/>
</dbReference>
<keyword evidence="3" id="KW-0677">Repeat</keyword>
<dbReference type="Gene3D" id="1.25.10.10">
    <property type="entry name" value="Leucine-rich Repeat Variant"/>
    <property type="match status" value="1"/>
</dbReference>
<keyword evidence="4" id="KW-0833">Ubl conjugation pathway</keyword>